<keyword evidence="1" id="KW-0812">Transmembrane</keyword>
<evidence type="ECO:0000313" key="3">
    <source>
        <dbReference type="Proteomes" id="UP000199087"/>
    </source>
</evidence>
<dbReference type="RefSeq" id="WP_090638531.1">
    <property type="nucleotide sequence ID" value="NZ_CVRB01000005.1"/>
</dbReference>
<keyword evidence="3" id="KW-1185">Reference proteome</keyword>
<dbReference type="Proteomes" id="UP000199087">
    <property type="component" value="Unassembled WGS sequence"/>
</dbReference>
<protein>
    <submittedName>
        <fullName evidence="2">Group-specific protein</fullName>
    </submittedName>
</protein>
<feature type="transmembrane region" description="Helical" evidence="1">
    <location>
        <begin position="6"/>
        <end position="27"/>
    </location>
</feature>
<name>A0A0U1P306_9BACI</name>
<dbReference type="Pfam" id="PF13133">
    <property type="entry name" value="DUF3949"/>
    <property type="match status" value="1"/>
</dbReference>
<dbReference type="OrthoDB" id="2640510at2"/>
<keyword evidence="1" id="KW-1133">Transmembrane helix</keyword>
<dbReference type="AlphaFoldDB" id="A0A0U1P306"/>
<evidence type="ECO:0000256" key="1">
    <source>
        <dbReference type="SAM" id="Phobius"/>
    </source>
</evidence>
<dbReference type="InterPro" id="IPR025032">
    <property type="entry name" value="DUF3949"/>
</dbReference>
<dbReference type="EMBL" id="CVRB01000005">
    <property type="protein sequence ID" value="CRK84522.1"/>
    <property type="molecule type" value="Genomic_DNA"/>
</dbReference>
<evidence type="ECO:0000313" key="2">
    <source>
        <dbReference type="EMBL" id="CRK84522.1"/>
    </source>
</evidence>
<proteinExistence type="predicted"/>
<keyword evidence="1" id="KW-0472">Membrane</keyword>
<reference evidence="3" key="1">
    <citation type="submission" date="2015-05" db="EMBL/GenBank/DDBJ databases">
        <authorList>
            <person name="Urmite Genomes"/>
        </authorList>
    </citation>
    <scope>NUCLEOTIDE SEQUENCE [LARGE SCALE GENOMIC DNA]</scope>
    <source>
        <strain evidence="3">LF1</strain>
    </source>
</reference>
<gene>
    <name evidence="2" type="ORF">BN000_04554</name>
</gene>
<accession>A0A0U1P306</accession>
<organism evidence="2 3">
    <name type="scientific">Neobacillus massiliamazoniensis</name>
    <dbReference type="NCBI Taxonomy" id="1499688"/>
    <lineage>
        <taxon>Bacteria</taxon>
        <taxon>Bacillati</taxon>
        <taxon>Bacillota</taxon>
        <taxon>Bacilli</taxon>
        <taxon>Bacillales</taxon>
        <taxon>Bacillaceae</taxon>
        <taxon>Neobacillus</taxon>
    </lineage>
</organism>
<sequence>MDLVTIVIVSVLVLFFLIMIPVQYSYISEMKERREKAKLSQNDLYDRMSFEEQELHYSVQGSFLTLPSNLVAMIIYKIRHRKNIS</sequence>